<comment type="caution">
    <text evidence="2">The sequence shown here is derived from an EMBL/GenBank/DDBJ whole genome shotgun (WGS) entry which is preliminary data.</text>
</comment>
<dbReference type="Proteomes" id="UP000070456">
    <property type="component" value="Unassembled WGS sequence"/>
</dbReference>
<keyword evidence="1" id="KW-1133">Transmembrane helix</keyword>
<sequence length="118" mass="14093">MVMHMSRVERKKQERLQEKLNERKARKKLLWVIALVFFLVGGIVIVDESTRTMMMFEEPRAFGHKKIDESIHEFYICGEKVLIDEKEIRSGYEQVKSEVEVFLKVLKDKKDQFVKTDE</sequence>
<accession>A0A140L5N0</accession>
<gene>
    <name evidence="2" type="ORF">AN619_13180</name>
</gene>
<name>A0A140L5N0_9FIRM</name>
<dbReference type="AlphaFoldDB" id="A0A140L5N0"/>
<evidence type="ECO:0000313" key="2">
    <source>
        <dbReference type="EMBL" id="KXG75855.1"/>
    </source>
</evidence>
<keyword evidence="1" id="KW-0812">Transmembrane</keyword>
<protein>
    <submittedName>
        <fullName evidence="2">Uncharacterized protein</fullName>
    </submittedName>
</protein>
<feature type="transmembrane region" description="Helical" evidence="1">
    <location>
        <begin position="29"/>
        <end position="46"/>
    </location>
</feature>
<dbReference type="EMBL" id="LOEE01000030">
    <property type="protein sequence ID" value="KXG75855.1"/>
    <property type="molecule type" value="Genomic_DNA"/>
</dbReference>
<keyword evidence="1" id="KW-0472">Membrane</keyword>
<keyword evidence="3" id="KW-1185">Reference proteome</keyword>
<evidence type="ECO:0000313" key="3">
    <source>
        <dbReference type="Proteomes" id="UP000070456"/>
    </source>
</evidence>
<organism evidence="2 3">
    <name type="scientific">Thermotalea metallivorans</name>
    <dbReference type="NCBI Taxonomy" id="520762"/>
    <lineage>
        <taxon>Bacteria</taxon>
        <taxon>Bacillati</taxon>
        <taxon>Bacillota</taxon>
        <taxon>Clostridia</taxon>
        <taxon>Peptostreptococcales</taxon>
        <taxon>Thermotaleaceae</taxon>
        <taxon>Thermotalea</taxon>
    </lineage>
</organism>
<reference evidence="2 3" key="1">
    <citation type="submission" date="2015-12" db="EMBL/GenBank/DDBJ databases">
        <title>Draft genome sequence of the thermoanaerobe Thermotalea metallivorans, an isolate from the runoff channel of the Great Artesian Basin, Australia.</title>
        <authorList>
            <person name="Patel B.K."/>
        </authorList>
    </citation>
    <scope>NUCLEOTIDE SEQUENCE [LARGE SCALE GENOMIC DNA]</scope>
    <source>
        <strain evidence="2 3">B2-1</strain>
    </source>
</reference>
<proteinExistence type="predicted"/>
<evidence type="ECO:0000256" key="1">
    <source>
        <dbReference type="SAM" id="Phobius"/>
    </source>
</evidence>